<dbReference type="AlphaFoldDB" id="A0AAW2SLH8"/>
<sequence length="199" mass="22539">MEVDIPNKESNKNFPQQEDQRGAVPARVQSAEELLSIQLVLGEPDRITKTTNDLIGIDPSIVVHSLNVDPTFLSVKLKKRHFGPEKDKIIQEELVDSTSGHELLSLMDASQGYHQIMLNLNDEKRLGRNIEVYVDDMLVKIRQMDQHLVDLPQTFGTLRRFHMKLNPAKCAFGVRSGKFLGYLVIEKGINVNPEKIQAI</sequence>
<dbReference type="InterPro" id="IPR043502">
    <property type="entry name" value="DNA/RNA_pol_sf"/>
</dbReference>
<protein>
    <recommendedName>
        <fullName evidence="2">Reverse transcriptase domain-containing protein</fullName>
    </recommendedName>
</protein>
<feature type="compositionally biased region" description="Basic and acidic residues" evidence="1">
    <location>
        <begin position="1"/>
        <end position="11"/>
    </location>
</feature>
<reference evidence="3" key="1">
    <citation type="submission" date="2020-06" db="EMBL/GenBank/DDBJ databases">
        <authorList>
            <person name="Li T."/>
            <person name="Hu X."/>
            <person name="Zhang T."/>
            <person name="Song X."/>
            <person name="Zhang H."/>
            <person name="Dai N."/>
            <person name="Sheng W."/>
            <person name="Hou X."/>
            <person name="Wei L."/>
        </authorList>
    </citation>
    <scope>NUCLEOTIDE SEQUENCE</scope>
    <source>
        <strain evidence="3">G02</strain>
        <tissue evidence="3">Leaf</tissue>
    </source>
</reference>
<dbReference type="EMBL" id="JACGWJ010000010">
    <property type="protein sequence ID" value="KAL0392974.1"/>
    <property type="molecule type" value="Genomic_DNA"/>
</dbReference>
<evidence type="ECO:0000256" key="1">
    <source>
        <dbReference type="SAM" id="MobiDB-lite"/>
    </source>
</evidence>
<dbReference type="SUPFAM" id="SSF56672">
    <property type="entry name" value="DNA/RNA polymerases"/>
    <property type="match status" value="1"/>
</dbReference>
<reference evidence="3" key="2">
    <citation type="journal article" date="2024" name="Plant">
        <title>Genomic evolution and insights into agronomic trait innovations of Sesamum species.</title>
        <authorList>
            <person name="Miao H."/>
            <person name="Wang L."/>
            <person name="Qu L."/>
            <person name="Liu H."/>
            <person name="Sun Y."/>
            <person name="Le M."/>
            <person name="Wang Q."/>
            <person name="Wei S."/>
            <person name="Zheng Y."/>
            <person name="Lin W."/>
            <person name="Duan Y."/>
            <person name="Cao H."/>
            <person name="Xiong S."/>
            <person name="Wang X."/>
            <person name="Wei L."/>
            <person name="Li C."/>
            <person name="Ma Q."/>
            <person name="Ju M."/>
            <person name="Zhao R."/>
            <person name="Li G."/>
            <person name="Mu C."/>
            <person name="Tian Q."/>
            <person name="Mei H."/>
            <person name="Zhang T."/>
            <person name="Gao T."/>
            <person name="Zhang H."/>
        </authorList>
    </citation>
    <scope>NUCLEOTIDE SEQUENCE</scope>
    <source>
        <strain evidence="3">G02</strain>
    </source>
</reference>
<feature type="region of interest" description="Disordered" evidence="1">
    <location>
        <begin position="1"/>
        <end position="25"/>
    </location>
</feature>
<dbReference type="Gene3D" id="3.30.70.270">
    <property type="match status" value="1"/>
</dbReference>
<dbReference type="Pfam" id="PF00078">
    <property type="entry name" value="RVT_1"/>
    <property type="match status" value="1"/>
</dbReference>
<dbReference type="InterPro" id="IPR043128">
    <property type="entry name" value="Rev_trsase/Diguanyl_cyclase"/>
</dbReference>
<dbReference type="PANTHER" id="PTHR24559:SF430">
    <property type="entry name" value="RNA-DIRECTED DNA POLYMERASE"/>
    <property type="match status" value="1"/>
</dbReference>
<dbReference type="InterPro" id="IPR053134">
    <property type="entry name" value="RNA-dir_DNA_polymerase"/>
</dbReference>
<proteinExistence type="predicted"/>
<organism evidence="3">
    <name type="scientific">Sesamum radiatum</name>
    <name type="common">Black benniseed</name>
    <dbReference type="NCBI Taxonomy" id="300843"/>
    <lineage>
        <taxon>Eukaryota</taxon>
        <taxon>Viridiplantae</taxon>
        <taxon>Streptophyta</taxon>
        <taxon>Embryophyta</taxon>
        <taxon>Tracheophyta</taxon>
        <taxon>Spermatophyta</taxon>
        <taxon>Magnoliopsida</taxon>
        <taxon>eudicotyledons</taxon>
        <taxon>Gunneridae</taxon>
        <taxon>Pentapetalae</taxon>
        <taxon>asterids</taxon>
        <taxon>lamiids</taxon>
        <taxon>Lamiales</taxon>
        <taxon>Pedaliaceae</taxon>
        <taxon>Sesamum</taxon>
    </lineage>
</organism>
<comment type="caution">
    <text evidence="3">The sequence shown here is derived from an EMBL/GenBank/DDBJ whole genome shotgun (WGS) entry which is preliminary data.</text>
</comment>
<evidence type="ECO:0000313" key="3">
    <source>
        <dbReference type="EMBL" id="KAL0392974.1"/>
    </source>
</evidence>
<dbReference type="InterPro" id="IPR000477">
    <property type="entry name" value="RT_dom"/>
</dbReference>
<evidence type="ECO:0000259" key="2">
    <source>
        <dbReference type="Pfam" id="PF00078"/>
    </source>
</evidence>
<feature type="domain" description="Reverse transcriptase" evidence="2">
    <location>
        <begin position="127"/>
        <end position="182"/>
    </location>
</feature>
<accession>A0AAW2SLH8</accession>
<dbReference type="PANTHER" id="PTHR24559">
    <property type="entry name" value="TRANSPOSON TY3-I GAG-POL POLYPROTEIN"/>
    <property type="match status" value="1"/>
</dbReference>
<gene>
    <name evidence="3" type="ORF">Sradi_2520200</name>
</gene>
<name>A0AAW2SLH8_SESRA</name>